<dbReference type="Gene3D" id="3.80.10.10">
    <property type="entry name" value="Ribonuclease Inhibitor"/>
    <property type="match status" value="2"/>
</dbReference>
<dbReference type="PRINTS" id="PR00364">
    <property type="entry name" value="DISEASERSIST"/>
</dbReference>
<feature type="domain" description="Disease resistance N-terminal" evidence="5">
    <location>
        <begin position="5"/>
        <end position="88"/>
    </location>
</feature>
<dbReference type="GO" id="GO:0098542">
    <property type="term" value="P:defense response to other organism"/>
    <property type="evidence" value="ECO:0007669"/>
    <property type="project" value="TreeGrafter"/>
</dbReference>
<feature type="domain" description="NB-ARC" evidence="4">
    <location>
        <begin position="177"/>
        <end position="356"/>
    </location>
</feature>
<dbReference type="Pfam" id="PF18052">
    <property type="entry name" value="Rx_N"/>
    <property type="match status" value="1"/>
</dbReference>
<accession>A0A6P4AZF3</accession>
<evidence type="ECO:0000313" key="8">
    <source>
        <dbReference type="Proteomes" id="UP001652623"/>
    </source>
</evidence>
<feature type="domain" description="Disease resistance R13L4/SHOC-2-like LRR" evidence="7">
    <location>
        <begin position="556"/>
        <end position="882"/>
    </location>
</feature>
<evidence type="ECO:0000256" key="2">
    <source>
        <dbReference type="ARBA" id="ARBA00022741"/>
    </source>
</evidence>
<organism evidence="8 9">
    <name type="scientific">Ziziphus jujuba</name>
    <name type="common">Chinese jujube</name>
    <name type="synonym">Ziziphus sativa</name>
    <dbReference type="NCBI Taxonomy" id="326968"/>
    <lineage>
        <taxon>Eukaryota</taxon>
        <taxon>Viridiplantae</taxon>
        <taxon>Streptophyta</taxon>
        <taxon>Embryophyta</taxon>
        <taxon>Tracheophyta</taxon>
        <taxon>Spermatophyta</taxon>
        <taxon>Magnoliopsida</taxon>
        <taxon>eudicotyledons</taxon>
        <taxon>Gunneridae</taxon>
        <taxon>Pentapetalae</taxon>
        <taxon>rosids</taxon>
        <taxon>fabids</taxon>
        <taxon>Rosales</taxon>
        <taxon>Rhamnaceae</taxon>
        <taxon>Paliureae</taxon>
        <taxon>Ziziphus</taxon>
    </lineage>
</organism>
<keyword evidence="2" id="KW-0547">Nucleotide-binding</keyword>
<evidence type="ECO:0000256" key="3">
    <source>
        <dbReference type="ARBA" id="ARBA00022821"/>
    </source>
</evidence>
<evidence type="ECO:0000259" key="7">
    <source>
        <dbReference type="Pfam" id="PF23598"/>
    </source>
</evidence>
<dbReference type="InterPro" id="IPR042197">
    <property type="entry name" value="Apaf_helical"/>
</dbReference>
<dbReference type="GO" id="GO:0043531">
    <property type="term" value="F:ADP binding"/>
    <property type="evidence" value="ECO:0007669"/>
    <property type="project" value="InterPro"/>
</dbReference>
<evidence type="ECO:0000259" key="5">
    <source>
        <dbReference type="Pfam" id="PF18052"/>
    </source>
</evidence>
<reference evidence="9" key="1">
    <citation type="submission" date="2025-08" db="UniProtKB">
        <authorList>
            <consortium name="RefSeq"/>
        </authorList>
    </citation>
    <scope>IDENTIFICATION</scope>
    <source>
        <tissue evidence="9">Seedling</tissue>
    </source>
</reference>
<name>A0A6P4AZF3_ZIZJJ</name>
<dbReference type="Gene3D" id="1.20.5.4130">
    <property type="match status" value="1"/>
</dbReference>
<dbReference type="GeneID" id="107434569"/>
<dbReference type="SUPFAM" id="SSF52540">
    <property type="entry name" value="P-loop containing nucleoside triphosphate hydrolases"/>
    <property type="match status" value="1"/>
</dbReference>
<protein>
    <submittedName>
        <fullName evidence="9">Disease resistance protein RPM1</fullName>
    </submittedName>
</protein>
<dbReference type="InterPro" id="IPR002182">
    <property type="entry name" value="NB-ARC"/>
</dbReference>
<dbReference type="Gene3D" id="3.40.50.300">
    <property type="entry name" value="P-loop containing nucleotide triphosphate hydrolases"/>
    <property type="match status" value="1"/>
</dbReference>
<evidence type="ECO:0000313" key="9">
    <source>
        <dbReference type="RefSeq" id="XP_015901531.3"/>
    </source>
</evidence>
<dbReference type="Gene3D" id="1.10.10.10">
    <property type="entry name" value="Winged helix-like DNA-binding domain superfamily/Winged helix DNA-binding domain"/>
    <property type="match status" value="1"/>
</dbReference>
<dbReference type="InterPro" id="IPR044974">
    <property type="entry name" value="Disease_R_plants"/>
</dbReference>
<evidence type="ECO:0000259" key="4">
    <source>
        <dbReference type="Pfam" id="PF00931"/>
    </source>
</evidence>
<dbReference type="InterPro" id="IPR027417">
    <property type="entry name" value="P-loop_NTPase"/>
</dbReference>
<dbReference type="Proteomes" id="UP001652623">
    <property type="component" value="Chromosome 6"/>
</dbReference>
<proteinExistence type="predicted"/>
<dbReference type="Gene3D" id="1.10.8.430">
    <property type="entry name" value="Helical domain of apoptotic protease-activating factors"/>
    <property type="match status" value="1"/>
</dbReference>
<dbReference type="InterPro" id="IPR032675">
    <property type="entry name" value="LRR_dom_sf"/>
</dbReference>
<dbReference type="Pfam" id="PF23559">
    <property type="entry name" value="WHD_DRP"/>
    <property type="match status" value="1"/>
</dbReference>
<dbReference type="AlphaFoldDB" id="A0A6P4AZF3"/>
<dbReference type="CDD" id="cd14798">
    <property type="entry name" value="RX-CC_like"/>
    <property type="match status" value="1"/>
</dbReference>
<sequence>MAESAVKFLLDKLAPLFENDLQLLTGIKEEVVFLRGELERIRAFLKVADSLQDTDAELKTWVQQVRDIAHDTEDTLDEYAILQSHHDDDHHGRGWYGSIHRLSCCIKNTKSRYRIACDLQTINTRIRVISETNKRIRQKIYDAKRDLGSSSSGMKNWEEDSRGEALLLEKSDLMGIEKPKGKLVEWLVNGGSGREVVSVSGMGGLGKTTLAKQVYDAAEVKKRFKVCAWITVSQSFKMDELLKDLAGQLFRVVRRPLPEGLSSMSNYQLKKLIKDLLQKRRYLIVLDDVWHLYEWDSVKYALPNNNYGSRIILTTRNADLASLTSLQSDGKIYNMEPLPSLESWDLLCRKAFHGDSCPPHLEEICGHILRKCEGLPLAIVAIGGVLAMKDRRRIDEWEMVGYSLGSEMEGNDKLKGLKKVLSLSFNELPYYLKSCFLYLSIFPEDHLIEHMRIIRLWIAEGFIEPKEGKTLEDVAEEYFNELLNRSMLQMALTRRDGRIKKFRIHDLFREILISKSRDQNFATIVKEKNLSWPDKVRRLSIHNTLENMQQGRSVSQLRSLFMFGVIEMPSIHTLFPRGFRLLSVLDLRNSTLNRFPVEVANLFFLKYLSLRKTKVKIVPTYIGKLLNLETLDLKHSHVSELPVEILNLQRLRHLLVYRYEFLFYGNFQSNYGFKFQGKIGCLRSLQKLCFIEVDQDNIIELGKLNQLRRLGIIKLKKQDGKALCSSIENLTKLCALSVTSIEEDEILDLQHLSSPPLLLQRLYLRGKLETLPHWIPSLHSLVILYLKWSRLKDDPIVFLQNLPNLVFLKLCKAYEGDRLCFATGGFKKLKHLRFDEFNELRSVDIELGAMPCVETLSIQRCKLLEKVPSGIEHLPKLRVLEFFNMPEKLMKTLCPYAQGTDYWKISHIPEVYSTYWREGGWEVYSLESFCEGRSNPWISSVTQNHELETRWKGYSDLHIS</sequence>
<dbReference type="Pfam" id="PF00931">
    <property type="entry name" value="NB-ARC"/>
    <property type="match status" value="1"/>
</dbReference>
<dbReference type="InterPro" id="IPR058922">
    <property type="entry name" value="WHD_DRP"/>
</dbReference>
<evidence type="ECO:0000259" key="6">
    <source>
        <dbReference type="Pfam" id="PF23559"/>
    </source>
</evidence>
<dbReference type="InterPro" id="IPR041118">
    <property type="entry name" value="Rx_N"/>
</dbReference>
<dbReference type="KEGG" id="zju:107434569"/>
<dbReference type="SUPFAM" id="SSF52058">
    <property type="entry name" value="L domain-like"/>
    <property type="match status" value="1"/>
</dbReference>
<dbReference type="PANTHER" id="PTHR23155:SF1205">
    <property type="entry name" value="DISEASE RESISTANCE PROTEIN RPM1"/>
    <property type="match status" value="1"/>
</dbReference>
<dbReference type="InterPro" id="IPR055414">
    <property type="entry name" value="LRR_R13L4/SHOC2-like"/>
</dbReference>
<dbReference type="Pfam" id="PF23598">
    <property type="entry name" value="LRR_14"/>
    <property type="match status" value="1"/>
</dbReference>
<keyword evidence="8" id="KW-1185">Reference proteome</keyword>
<evidence type="ECO:0000256" key="1">
    <source>
        <dbReference type="ARBA" id="ARBA00022737"/>
    </source>
</evidence>
<dbReference type="RefSeq" id="XP_015901531.3">
    <property type="nucleotide sequence ID" value="XM_016046045.4"/>
</dbReference>
<feature type="domain" description="Disease resistance protein winged helix" evidence="6">
    <location>
        <begin position="441"/>
        <end position="511"/>
    </location>
</feature>
<gene>
    <name evidence="9" type="primary">LOC107434569</name>
</gene>
<dbReference type="InterPro" id="IPR036388">
    <property type="entry name" value="WH-like_DNA-bd_sf"/>
</dbReference>
<dbReference type="InterPro" id="IPR038005">
    <property type="entry name" value="RX-like_CC"/>
</dbReference>
<keyword evidence="1" id="KW-0677">Repeat</keyword>
<dbReference type="PANTHER" id="PTHR23155">
    <property type="entry name" value="DISEASE RESISTANCE PROTEIN RP"/>
    <property type="match status" value="1"/>
</dbReference>
<dbReference type="InParanoid" id="A0A6P4AZF3"/>
<keyword evidence="3" id="KW-0611">Plant defense</keyword>